<evidence type="ECO:0000313" key="1">
    <source>
        <dbReference type="EMBL" id="NMM41882.1"/>
    </source>
</evidence>
<gene>
    <name evidence="1" type="ORF">HHO47_13920</name>
</gene>
<keyword evidence="2" id="KW-1185">Reference proteome</keyword>
<accession>A0A7Y0DUI4</accession>
<dbReference type="AlphaFoldDB" id="A0A7Y0DUI4"/>
<reference evidence="1" key="1">
    <citation type="submission" date="2020-04" db="EMBL/GenBank/DDBJ databases">
        <title>Genome Sequencing for Pseudoaltermonas arctica.</title>
        <authorList>
            <person name="Elkins N.S."/>
        </authorList>
    </citation>
    <scope>NUCLEOTIDE SEQUENCE [LARGE SCALE GENOMIC DNA]</scope>
    <source>
        <strain evidence="1">NEC-BIFX-2020_0012</strain>
    </source>
</reference>
<protein>
    <submittedName>
        <fullName evidence="1">Uncharacterized protein</fullName>
    </submittedName>
</protein>
<proteinExistence type="predicted"/>
<dbReference type="Proteomes" id="UP000570493">
    <property type="component" value="Unassembled WGS sequence"/>
</dbReference>
<evidence type="ECO:0000313" key="2">
    <source>
        <dbReference type="Proteomes" id="UP000570493"/>
    </source>
</evidence>
<dbReference type="RefSeq" id="WP_169020837.1">
    <property type="nucleotide sequence ID" value="NZ_JABBMT010000024.1"/>
</dbReference>
<organism evidence="1 2">
    <name type="scientific">Pseudoalteromonas arctica</name>
    <dbReference type="NCBI Taxonomy" id="394751"/>
    <lineage>
        <taxon>Bacteria</taxon>
        <taxon>Pseudomonadati</taxon>
        <taxon>Pseudomonadota</taxon>
        <taxon>Gammaproteobacteria</taxon>
        <taxon>Alteromonadales</taxon>
        <taxon>Pseudoalteromonadaceae</taxon>
        <taxon>Pseudoalteromonas</taxon>
    </lineage>
</organism>
<name>A0A7Y0DUI4_9GAMM</name>
<comment type="caution">
    <text evidence="1">The sequence shown here is derived from an EMBL/GenBank/DDBJ whole genome shotgun (WGS) entry which is preliminary data.</text>
</comment>
<dbReference type="EMBL" id="JABBMT010000024">
    <property type="protein sequence ID" value="NMM41882.1"/>
    <property type="molecule type" value="Genomic_DNA"/>
</dbReference>
<sequence length="142" mass="15739">MNINLDKEKVCEVMTKHKEAKGVLYCLELLGQKFEQGALNSAYNSVSQALRYLSDSNALIEHFTENEPQIISLATLTKSYKNAVLASAGVEYCVMEIGYDESKSCELKINYTDALCAAHSMLFDLVELYESMIENPPAAQAA</sequence>